<dbReference type="Pfam" id="PF03358">
    <property type="entry name" value="FMN_red"/>
    <property type="match status" value="1"/>
</dbReference>
<evidence type="ECO:0000259" key="3">
    <source>
        <dbReference type="Pfam" id="PF03358"/>
    </source>
</evidence>
<name>A0A0X8JKJ4_9BACT</name>
<dbReference type="PANTHER" id="PTHR43278:SF2">
    <property type="entry name" value="IRON-SULFUR FLAVOPROTEIN"/>
    <property type="match status" value="1"/>
</dbReference>
<keyword evidence="2" id="KW-0288">FMN</keyword>
<evidence type="ECO:0000313" key="5">
    <source>
        <dbReference type="Proteomes" id="UP000069241"/>
    </source>
</evidence>
<evidence type="ECO:0000256" key="2">
    <source>
        <dbReference type="ARBA" id="ARBA00022643"/>
    </source>
</evidence>
<dbReference type="Proteomes" id="UP000069241">
    <property type="component" value="Chromosome"/>
</dbReference>
<dbReference type="PANTHER" id="PTHR43278">
    <property type="entry name" value="NAD(P)H-DEPENDENT FMN-CONTAINING OXIDOREDUCTASE YWQN-RELATED"/>
    <property type="match status" value="1"/>
</dbReference>
<proteinExistence type="predicted"/>
<dbReference type="GO" id="GO:0016491">
    <property type="term" value="F:oxidoreductase activity"/>
    <property type="evidence" value="ECO:0007669"/>
    <property type="project" value="InterPro"/>
</dbReference>
<dbReference type="EMBL" id="CP014229">
    <property type="protein sequence ID" value="AMD90386.1"/>
    <property type="molecule type" value="Genomic_DNA"/>
</dbReference>
<dbReference type="RefSeq" id="WP_062252965.1">
    <property type="nucleotide sequence ID" value="NZ_CP014229.1"/>
</dbReference>
<gene>
    <name evidence="4" type="ORF">AXF13_09805</name>
</gene>
<dbReference type="SUPFAM" id="SSF52218">
    <property type="entry name" value="Flavoproteins"/>
    <property type="match status" value="1"/>
</dbReference>
<reference evidence="5" key="1">
    <citation type="submission" date="2016-02" db="EMBL/GenBank/DDBJ databases">
        <authorList>
            <person name="Holder M.E."/>
            <person name="Ajami N.J."/>
            <person name="Petrosino J.F."/>
        </authorList>
    </citation>
    <scope>NUCLEOTIDE SEQUENCE [LARGE SCALE GENOMIC DNA]</scope>
    <source>
        <strain evidence="5">CCUG 45958</strain>
    </source>
</reference>
<evidence type="ECO:0000256" key="1">
    <source>
        <dbReference type="ARBA" id="ARBA00022630"/>
    </source>
</evidence>
<dbReference type="InterPro" id="IPR029039">
    <property type="entry name" value="Flavoprotein-like_sf"/>
</dbReference>
<keyword evidence="5" id="KW-1185">Reference proteome</keyword>
<protein>
    <submittedName>
        <fullName evidence="4">Flavodoxin</fullName>
    </submittedName>
</protein>
<dbReference type="STRING" id="44742.AXF13_09805"/>
<feature type="domain" description="NADPH-dependent FMN reductase-like" evidence="3">
    <location>
        <begin position="1"/>
        <end position="128"/>
    </location>
</feature>
<dbReference type="InterPro" id="IPR005025">
    <property type="entry name" value="FMN_Rdtase-like_dom"/>
</dbReference>
<dbReference type="InterPro" id="IPR051796">
    <property type="entry name" value="ISF_SsuE-like"/>
</dbReference>
<keyword evidence="1" id="KW-0285">Flavoprotein</keyword>
<evidence type="ECO:0000313" key="4">
    <source>
        <dbReference type="EMBL" id="AMD90386.1"/>
    </source>
</evidence>
<sequence>MRIYAVNGSPRKKWNTATILQSALDGAASAAAENVRTEMIHLYDYSYTGCVSCFQCKRKGGKHYGRCAVRDGLTPVLEKCREADGIIFGSPVYFHNITGMMRSFLERLLFPCIAYDRDYSSLALKKPATACIYTMNVTREVMLEQHYPEKLGSTEFFIERSFSRPAVLYINDTYQFSDYSKYMVECFSEQEKALQRETQFPLDCQKAFELGRDLARG</sequence>
<dbReference type="KEGG" id="dfi:AXF13_09805"/>
<accession>A0A0X8JKJ4</accession>
<dbReference type="AlphaFoldDB" id="A0A0X8JKJ4"/>
<organism evidence="4 5">
    <name type="scientific">Desulfovibrio fairfieldensis</name>
    <dbReference type="NCBI Taxonomy" id="44742"/>
    <lineage>
        <taxon>Bacteria</taxon>
        <taxon>Pseudomonadati</taxon>
        <taxon>Thermodesulfobacteriota</taxon>
        <taxon>Desulfovibrionia</taxon>
        <taxon>Desulfovibrionales</taxon>
        <taxon>Desulfovibrionaceae</taxon>
        <taxon>Desulfovibrio</taxon>
    </lineage>
</organism>
<dbReference type="Gene3D" id="3.40.50.360">
    <property type="match status" value="1"/>
</dbReference>